<evidence type="ECO:0000256" key="6">
    <source>
        <dbReference type="SAM" id="Phobius"/>
    </source>
</evidence>
<evidence type="ECO:0000259" key="7">
    <source>
        <dbReference type="Pfam" id="PF12823"/>
    </source>
</evidence>
<reference evidence="8 9" key="1">
    <citation type="submission" date="2024-09" db="EMBL/GenBank/DDBJ databases">
        <authorList>
            <person name="Sun Q."/>
            <person name="Mori K."/>
        </authorList>
    </citation>
    <scope>NUCLEOTIDE SEQUENCE [LARGE SCALE GENOMIC DNA]</scope>
    <source>
        <strain evidence="8 9">TISTR 1856</strain>
    </source>
</reference>
<sequence length="116" mass="12936">MPAVARWFRTIAIVEAVTWAALLVAMFLKYVVKTPYEGGVPVVGMLHGIAFVVYCVSTLVAATTLRWRWWVWPLAFAAAIPPLATIAFERWAGRRGLLHRDPARTVFGDRALARQG</sequence>
<dbReference type="NCBIfam" id="TIGR03954">
    <property type="entry name" value="integ_memb_HG"/>
    <property type="match status" value="1"/>
</dbReference>
<comment type="subcellular location">
    <subcellularLocation>
        <location evidence="1">Cell membrane</location>
        <topology evidence="1">Multi-pass membrane protein</topology>
    </subcellularLocation>
</comment>
<feature type="transmembrane region" description="Helical" evidence="6">
    <location>
        <begin position="40"/>
        <end position="63"/>
    </location>
</feature>
<dbReference type="PANTHER" id="PTHR40077">
    <property type="entry name" value="MEMBRANE PROTEIN-RELATED"/>
    <property type="match status" value="1"/>
</dbReference>
<evidence type="ECO:0000256" key="5">
    <source>
        <dbReference type="ARBA" id="ARBA00023136"/>
    </source>
</evidence>
<evidence type="ECO:0000256" key="2">
    <source>
        <dbReference type="ARBA" id="ARBA00022475"/>
    </source>
</evidence>
<dbReference type="PANTHER" id="PTHR40077:SF1">
    <property type="entry name" value="MEMBRANE PROTEIN"/>
    <property type="match status" value="1"/>
</dbReference>
<dbReference type="EMBL" id="JBHMDM010000002">
    <property type="protein sequence ID" value="MFB9376095.1"/>
    <property type="molecule type" value="Genomic_DNA"/>
</dbReference>
<keyword evidence="5 6" id="KW-0472">Membrane</keyword>
<dbReference type="Pfam" id="PF12823">
    <property type="entry name" value="DUF3817"/>
    <property type="match status" value="1"/>
</dbReference>
<comment type="caution">
    <text evidence="8">The sequence shown here is derived from an EMBL/GenBank/DDBJ whole genome shotgun (WGS) entry which is preliminary data.</text>
</comment>
<organism evidence="8 9">
    <name type="scientific">Kineococcus gynurae</name>
    <dbReference type="NCBI Taxonomy" id="452979"/>
    <lineage>
        <taxon>Bacteria</taxon>
        <taxon>Bacillati</taxon>
        <taxon>Actinomycetota</taxon>
        <taxon>Actinomycetes</taxon>
        <taxon>Kineosporiales</taxon>
        <taxon>Kineosporiaceae</taxon>
        <taxon>Kineococcus</taxon>
    </lineage>
</organism>
<proteinExistence type="predicted"/>
<gene>
    <name evidence="8" type="ORF">ACFFVI_03850</name>
</gene>
<keyword evidence="3 6" id="KW-0812">Transmembrane</keyword>
<dbReference type="InterPro" id="IPR023845">
    <property type="entry name" value="DUF3817_TM"/>
</dbReference>
<dbReference type="RefSeq" id="WP_380134542.1">
    <property type="nucleotide sequence ID" value="NZ_JBHLUI010000002.1"/>
</dbReference>
<dbReference type="Proteomes" id="UP001589748">
    <property type="component" value="Unassembled WGS sequence"/>
</dbReference>
<evidence type="ECO:0000313" key="8">
    <source>
        <dbReference type="EMBL" id="MFB9376095.1"/>
    </source>
</evidence>
<keyword evidence="2" id="KW-1003">Cell membrane</keyword>
<feature type="domain" description="DUF3817" evidence="7">
    <location>
        <begin position="6"/>
        <end position="93"/>
    </location>
</feature>
<protein>
    <submittedName>
        <fullName evidence="8">DUF3817 domain-containing protein</fullName>
    </submittedName>
</protein>
<keyword evidence="9" id="KW-1185">Reference proteome</keyword>
<accession>A0ABV5LPS1</accession>
<evidence type="ECO:0000313" key="9">
    <source>
        <dbReference type="Proteomes" id="UP001589748"/>
    </source>
</evidence>
<evidence type="ECO:0000256" key="4">
    <source>
        <dbReference type="ARBA" id="ARBA00022989"/>
    </source>
</evidence>
<name>A0ABV5LPS1_9ACTN</name>
<evidence type="ECO:0000256" key="3">
    <source>
        <dbReference type="ARBA" id="ARBA00022692"/>
    </source>
</evidence>
<evidence type="ECO:0000256" key="1">
    <source>
        <dbReference type="ARBA" id="ARBA00004651"/>
    </source>
</evidence>
<feature type="transmembrane region" description="Helical" evidence="6">
    <location>
        <begin position="69"/>
        <end position="88"/>
    </location>
</feature>
<keyword evidence="4 6" id="KW-1133">Transmembrane helix</keyword>
<feature type="transmembrane region" description="Helical" evidence="6">
    <location>
        <begin position="6"/>
        <end position="28"/>
    </location>
</feature>